<dbReference type="Ensembl" id="ENSCMIT00000039853.1">
    <property type="protein sequence ID" value="ENSCMIP00000039286.1"/>
    <property type="gene ID" value="ENSCMIG00000016461.1"/>
</dbReference>
<feature type="region of interest" description="Disordered" evidence="3">
    <location>
        <begin position="354"/>
        <end position="642"/>
    </location>
</feature>
<feature type="compositionally biased region" description="Basic residues" evidence="3">
    <location>
        <begin position="813"/>
        <end position="825"/>
    </location>
</feature>
<feature type="compositionally biased region" description="Polar residues" evidence="3">
    <location>
        <begin position="228"/>
        <end position="246"/>
    </location>
</feature>
<feature type="compositionally biased region" description="Basic and acidic residues" evidence="3">
    <location>
        <begin position="430"/>
        <end position="447"/>
    </location>
</feature>
<keyword evidence="5" id="KW-1185">Reference proteome</keyword>
<feature type="coiled-coil region" evidence="2">
    <location>
        <begin position="11"/>
        <end position="183"/>
    </location>
</feature>
<feature type="compositionally biased region" description="Basic and acidic residues" evidence="3">
    <location>
        <begin position="369"/>
        <end position="398"/>
    </location>
</feature>
<name>A0A4W3JIP1_CALMI</name>
<evidence type="ECO:0008006" key="6">
    <source>
        <dbReference type="Google" id="ProtNLM"/>
    </source>
</evidence>
<organism evidence="4 5">
    <name type="scientific">Callorhinchus milii</name>
    <name type="common">Ghost shark</name>
    <dbReference type="NCBI Taxonomy" id="7868"/>
    <lineage>
        <taxon>Eukaryota</taxon>
        <taxon>Metazoa</taxon>
        <taxon>Chordata</taxon>
        <taxon>Craniata</taxon>
        <taxon>Vertebrata</taxon>
        <taxon>Chondrichthyes</taxon>
        <taxon>Holocephali</taxon>
        <taxon>Chimaeriformes</taxon>
        <taxon>Callorhinchidae</taxon>
        <taxon>Callorhinchus</taxon>
    </lineage>
</organism>
<evidence type="ECO:0000256" key="2">
    <source>
        <dbReference type="SAM" id="Coils"/>
    </source>
</evidence>
<dbReference type="AlphaFoldDB" id="A0A4W3JIP1"/>
<keyword evidence="1 2" id="KW-0175">Coiled coil</keyword>
<feature type="region of interest" description="Disordered" evidence="3">
    <location>
        <begin position="674"/>
        <end position="699"/>
    </location>
</feature>
<dbReference type="Proteomes" id="UP000314986">
    <property type="component" value="Unassembled WGS sequence"/>
</dbReference>
<dbReference type="PANTHER" id="PTHR23166">
    <property type="entry name" value="FILAMIN/GPBP-INTERACTING PROTEIN"/>
    <property type="match status" value="1"/>
</dbReference>
<sequence length="876" mass="96687">GEHSSQFDASSRQLRSKLTLLSRRIDELEETTKSLHRTEDELMDIQDKIMQAEGSNCSLLAEVDTLRKRMLTIEGKDEEIRKAEGMCRNLKEKLEAEVKLSKDLKRKIEKLQDRMSELERLEEAFNRSKSDCTQLCLSLNEEKNLTRKLTTELEALRARVYELEASEGRLDRSERDIIEELEKLKSLAVVLADEGGRTAGDKLRRNEEDTEELTGKVEPNNRLPAADQSKNSSNLRANANERTGNYTGDLRIEEAVSSGPAKRGYNPPRPTPPGGHGPRNKAFPEGQEEDNKVKDLTQEVEKLKKRLKLLETVEGDLRRTRGDYNELQERFLSEQSRAKALAEQVDELRLQAARGRGPGLENGEPGCQEARDGRARPERPRSRGLPAERERARNRDLLQLEEDGGSRSYRRPLSPSAGRRPHRASSNPRAPEEEKPGEAERLKKPREQPSVLSRYPPAANEPGPGVKRPWGSQAKPSDPGLKYKPEPLPPPPPTVAAERPKRPPASSWVNSYSQPEPGGPSKASDSGEEWPAAPRLLNGSAAPHTQSSSRYRRQRPASPSEQPADSGWAEAEDEELSSAKKVVEEEEPEPPPSLGPARPRYSRRDRREASHEFRAVRCYAEDDDEPPPSPPPPHESSVLQAERVVTAAAEDEEEVEEEVVVVVVEAEVMAAEEEEEEAVVSAEWRPFSPGSGSGPALRRVCSPRESLRSRAVIQPAIVAIDKKRMMTTTAAVAASAVVGPRTRARAWIWAQAARREVGAGGRPLGPESHRDQQHLHPAGRVAPPAGGQGDAHVDRPHHHRPAGGDVGGGGRARGPRPPRRRRPPHGVRDLHPPQRHHHEAAGLGQRRRGDGGGGGGRRRGRGGGRGANGGRGRVAA</sequence>
<reference evidence="5" key="3">
    <citation type="journal article" date="2014" name="Nature">
        <title>Elephant shark genome provides unique insights into gnathostome evolution.</title>
        <authorList>
            <consortium name="International Elephant Shark Genome Sequencing Consortium"/>
            <person name="Venkatesh B."/>
            <person name="Lee A.P."/>
            <person name="Ravi V."/>
            <person name="Maurya A.K."/>
            <person name="Lian M.M."/>
            <person name="Swann J.B."/>
            <person name="Ohta Y."/>
            <person name="Flajnik M.F."/>
            <person name="Sutoh Y."/>
            <person name="Kasahara M."/>
            <person name="Hoon S."/>
            <person name="Gangu V."/>
            <person name="Roy S.W."/>
            <person name="Irimia M."/>
            <person name="Korzh V."/>
            <person name="Kondrychyn I."/>
            <person name="Lim Z.W."/>
            <person name="Tay B.H."/>
            <person name="Tohari S."/>
            <person name="Kong K.W."/>
            <person name="Ho S."/>
            <person name="Lorente-Galdos B."/>
            <person name="Quilez J."/>
            <person name="Marques-Bonet T."/>
            <person name="Raney B.J."/>
            <person name="Ingham P.W."/>
            <person name="Tay A."/>
            <person name="Hillier L.W."/>
            <person name="Minx P."/>
            <person name="Boehm T."/>
            <person name="Wilson R.K."/>
            <person name="Brenner S."/>
            <person name="Warren W.C."/>
        </authorList>
    </citation>
    <scope>NUCLEOTIDE SEQUENCE [LARGE SCALE GENOMIC DNA]</scope>
</reference>
<proteinExistence type="predicted"/>
<feature type="compositionally biased region" description="Gly residues" evidence="3">
    <location>
        <begin position="863"/>
        <end position="876"/>
    </location>
</feature>
<evidence type="ECO:0000313" key="4">
    <source>
        <dbReference type="Ensembl" id="ENSCMIP00000039286.1"/>
    </source>
</evidence>
<feature type="compositionally biased region" description="Basic and acidic residues" evidence="3">
    <location>
        <begin position="605"/>
        <end position="615"/>
    </location>
</feature>
<reference evidence="4" key="4">
    <citation type="submission" date="2025-08" db="UniProtKB">
        <authorList>
            <consortium name="Ensembl"/>
        </authorList>
    </citation>
    <scope>IDENTIFICATION</scope>
</reference>
<dbReference type="OMA" id="CTERRRD"/>
<dbReference type="STRING" id="7868.ENSCMIP00000039286"/>
<dbReference type="InterPro" id="IPR050719">
    <property type="entry name" value="Cortactin-Actin_Reg"/>
</dbReference>
<evidence type="ECO:0000256" key="1">
    <source>
        <dbReference type="ARBA" id="ARBA00023054"/>
    </source>
</evidence>
<reference evidence="4" key="5">
    <citation type="submission" date="2025-09" db="UniProtKB">
        <authorList>
            <consortium name="Ensembl"/>
        </authorList>
    </citation>
    <scope>IDENTIFICATION</scope>
</reference>
<dbReference type="InParanoid" id="A0A4W3JIP1"/>
<feature type="region of interest" description="Disordered" evidence="3">
    <location>
        <begin position="199"/>
        <end position="293"/>
    </location>
</feature>
<evidence type="ECO:0000313" key="5">
    <source>
        <dbReference type="Proteomes" id="UP000314986"/>
    </source>
</evidence>
<accession>A0A4W3JIP1</accession>
<dbReference type="GeneTree" id="ENSGT00950000182852"/>
<feature type="region of interest" description="Disordered" evidence="3">
    <location>
        <begin position="758"/>
        <end position="876"/>
    </location>
</feature>
<dbReference type="PANTHER" id="PTHR23166:SF7">
    <property type="entry name" value="LEUCINE ZIPPER PROTEIN 1"/>
    <property type="match status" value="1"/>
</dbReference>
<reference evidence="5" key="1">
    <citation type="journal article" date="2006" name="Science">
        <title>Ancient noncoding elements conserved in the human genome.</title>
        <authorList>
            <person name="Venkatesh B."/>
            <person name="Kirkness E.F."/>
            <person name="Loh Y.H."/>
            <person name="Halpern A.L."/>
            <person name="Lee A.P."/>
            <person name="Johnson J."/>
            <person name="Dandona N."/>
            <person name="Viswanathan L.D."/>
            <person name="Tay A."/>
            <person name="Venter J.C."/>
            <person name="Strausberg R.L."/>
            <person name="Brenner S."/>
        </authorList>
    </citation>
    <scope>NUCLEOTIDE SEQUENCE [LARGE SCALE GENOMIC DNA]</scope>
</reference>
<protein>
    <recommendedName>
        <fullName evidence="6">Leucine zipper protein 1</fullName>
    </recommendedName>
</protein>
<evidence type="ECO:0000256" key="3">
    <source>
        <dbReference type="SAM" id="MobiDB-lite"/>
    </source>
</evidence>
<reference evidence="5" key="2">
    <citation type="journal article" date="2007" name="PLoS Biol.">
        <title>Survey sequencing and comparative analysis of the elephant shark (Callorhinchus milii) genome.</title>
        <authorList>
            <person name="Venkatesh B."/>
            <person name="Kirkness E.F."/>
            <person name="Loh Y.H."/>
            <person name="Halpern A.L."/>
            <person name="Lee A.P."/>
            <person name="Johnson J."/>
            <person name="Dandona N."/>
            <person name="Viswanathan L.D."/>
            <person name="Tay A."/>
            <person name="Venter J.C."/>
            <person name="Strausberg R.L."/>
            <person name="Brenner S."/>
        </authorList>
    </citation>
    <scope>NUCLEOTIDE SEQUENCE [LARGE SCALE GENOMIC DNA]</scope>
</reference>